<protein>
    <submittedName>
        <fullName evidence="1">Uncharacterized protein</fullName>
    </submittedName>
</protein>
<reference evidence="1 2" key="1">
    <citation type="submission" date="2015-10" db="EMBL/GenBank/DDBJ databases">
        <title>Genome analyses suggest a sexual origin of heterokaryosis in a supposedly ancient asexual fungus.</title>
        <authorList>
            <person name="Ropars J."/>
            <person name="Sedzielewska K."/>
            <person name="Noel J."/>
            <person name="Charron P."/>
            <person name="Farinelli L."/>
            <person name="Marton T."/>
            <person name="Kruger M."/>
            <person name="Pelin A."/>
            <person name="Brachmann A."/>
            <person name="Corradi N."/>
        </authorList>
    </citation>
    <scope>NUCLEOTIDE SEQUENCE [LARGE SCALE GENOMIC DNA]</scope>
    <source>
        <strain evidence="1 2">A4</strain>
    </source>
</reference>
<dbReference type="Proteomes" id="UP000234323">
    <property type="component" value="Unassembled WGS sequence"/>
</dbReference>
<organism evidence="1 2">
    <name type="scientific">Rhizophagus irregularis</name>
    <dbReference type="NCBI Taxonomy" id="588596"/>
    <lineage>
        <taxon>Eukaryota</taxon>
        <taxon>Fungi</taxon>
        <taxon>Fungi incertae sedis</taxon>
        <taxon>Mucoromycota</taxon>
        <taxon>Glomeromycotina</taxon>
        <taxon>Glomeromycetes</taxon>
        <taxon>Glomerales</taxon>
        <taxon>Glomeraceae</taxon>
        <taxon>Rhizophagus</taxon>
    </lineage>
</organism>
<accession>A0A2I1HDL0</accession>
<evidence type="ECO:0000313" key="2">
    <source>
        <dbReference type="Proteomes" id="UP000234323"/>
    </source>
</evidence>
<name>A0A2I1HDL0_9GLOM</name>
<dbReference type="EMBL" id="LLXI01002371">
    <property type="protein sequence ID" value="PKY56976.1"/>
    <property type="molecule type" value="Genomic_DNA"/>
</dbReference>
<evidence type="ECO:0000313" key="1">
    <source>
        <dbReference type="EMBL" id="PKY56976.1"/>
    </source>
</evidence>
<keyword evidence="2" id="KW-1185">Reference proteome</keyword>
<gene>
    <name evidence="1" type="ORF">RhiirA4_108944</name>
</gene>
<proteinExistence type="predicted"/>
<comment type="caution">
    <text evidence="1">The sequence shown here is derived from an EMBL/GenBank/DDBJ whole genome shotgun (WGS) entry which is preliminary data.</text>
</comment>
<dbReference type="AlphaFoldDB" id="A0A2I1HDL0"/>
<sequence length="61" mass="7388">MNAILNYPNYGPSFGQDLYLCWFFNSARKIYCGQRYYEKLNNDDSFILEFFEVFQMCKTDD</sequence>